<dbReference type="OrthoDB" id="294111at2759"/>
<dbReference type="InParanoid" id="I7M188"/>
<dbReference type="RefSeq" id="XP_001015954.2">
    <property type="nucleotide sequence ID" value="XM_001015954.2"/>
</dbReference>
<dbReference type="InterPro" id="IPR001683">
    <property type="entry name" value="PX_dom"/>
</dbReference>
<dbReference type="SUPFAM" id="SSF64268">
    <property type="entry name" value="PX domain"/>
    <property type="match status" value="1"/>
</dbReference>
<feature type="region of interest" description="Disordered" evidence="1">
    <location>
        <begin position="279"/>
        <end position="310"/>
    </location>
</feature>
<protein>
    <submittedName>
        <fullName evidence="4">PX domain protein</fullName>
    </submittedName>
</protein>
<dbReference type="GO" id="GO:0035091">
    <property type="term" value="F:phosphatidylinositol binding"/>
    <property type="evidence" value="ECO:0007669"/>
    <property type="project" value="InterPro"/>
</dbReference>
<dbReference type="KEGG" id="tet:TTHERM_00268200"/>
<keyword evidence="5" id="KW-1185">Reference proteome</keyword>
<name>I7M188_TETTS</name>
<evidence type="ECO:0000313" key="4">
    <source>
        <dbReference type="EMBL" id="EAR95709.2"/>
    </source>
</evidence>
<dbReference type="InterPro" id="IPR036871">
    <property type="entry name" value="PX_dom_sf"/>
</dbReference>
<dbReference type="AlphaFoldDB" id="I7M188"/>
<reference evidence="5" key="1">
    <citation type="journal article" date="2006" name="PLoS Biol.">
        <title>Macronuclear genome sequence of the ciliate Tetrahymena thermophila, a model eukaryote.</title>
        <authorList>
            <person name="Eisen J.A."/>
            <person name="Coyne R.S."/>
            <person name="Wu M."/>
            <person name="Wu D."/>
            <person name="Thiagarajan M."/>
            <person name="Wortman J.R."/>
            <person name="Badger J.H."/>
            <person name="Ren Q."/>
            <person name="Amedeo P."/>
            <person name="Jones K.M."/>
            <person name="Tallon L.J."/>
            <person name="Delcher A.L."/>
            <person name="Salzberg S.L."/>
            <person name="Silva J.C."/>
            <person name="Haas B.J."/>
            <person name="Majoros W.H."/>
            <person name="Farzad M."/>
            <person name="Carlton J.M."/>
            <person name="Smith R.K. Jr."/>
            <person name="Garg J."/>
            <person name="Pearlman R.E."/>
            <person name="Karrer K.M."/>
            <person name="Sun L."/>
            <person name="Manning G."/>
            <person name="Elde N.C."/>
            <person name="Turkewitz A.P."/>
            <person name="Asai D.J."/>
            <person name="Wilkes D.E."/>
            <person name="Wang Y."/>
            <person name="Cai H."/>
            <person name="Collins K."/>
            <person name="Stewart B.A."/>
            <person name="Lee S.R."/>
            <person name="Wilamowska K."/>
            <person name="Weinberg Z."/>
            <person name="Ruzzo W.L."/>
            <person name="Wloga D."/>
            <person name="Gaertig J."/>
            <person name="Frankel J."/>
            <person name="Tsao C.-C."/>
            <person name="Gorovsky M.A."/>
            <person name="Keeling P.J."/>
            <person name="Waller R.F."/>
            <person name="Patron N.J."/>
            <person name="Cherry J.M."/>
            <person name="Stover N.A."/>
            <person name="Krieger C.J."/>
            <person name="del Toro C."/>
            <person name="Ryder H.F."/>
            <person name="Williamson S.C."/>
            <person name="Barbeau R.A."/>
            <person name="Hamilton E.P."/>
            <person name="Orias E."/>
        </authorList>
    </citation>
    <scope>NUCLEOTIDE SEQUENCE [LARGE SCALE GENOMIC DNA]</scope>
    <source>
        <strain evidence="5">SB210</strain>
    </source>
</reference>
<dbReference type="Pfam" id="PF00787">
    <property type="entry name" value="PX"/>
    <property type="match status" value="1"/>
</dbReference>
<feature type="compositionally biased region" description="Polar residues" evidence="1">
    <location>
        <begin position="242"/>
        <end position="257"/>
    </location>
</feature>
<dbReference type="SUPFAM" id="SSF49562">
    <property type="entry name" value="C2 domain (Calcium/lipid-binding domain, CaLB)"/>
    <property type="match status" value="1"/>
</dbReference>
<feature type="region of interest" description="Disordered" evidence="1">
    <location>
        <begin position="1"/>
        <end position="30"/>
    </location>
</feature>
<dbReference type="eggNOG" id="ENOG502R2K3">
    <property type="taxonomic scope" value="Eukaryota"/>
</dbReference>
<evidence type="ECO:0000259" key="3">
    <source>
        <dbReference type="PROSITE" id="PS50195"/>
    </source>
</evidence>
<feature type="domain" description="PX" evidence="3">
    <location>
        <begin position="86"/>
        <end position="201"/>
    </location>
</feature>
<feature type="compositionally biased region" description="Low complexity" evidence="1">
    <location>
        <begin position="279"/>
        <end position="301"/>
    </location>
</feature>
<proteinExistence type="predicted"/>
<dbReference type="Gene3D" id="3.30.1520.10">
    <property type="entry name" value="Phox-like domain"/>
    <property type="match status" value="1"/>
</dbReference>
<keyword evidence="2" id="KW-1133">Transmembrane helix</keyword>
<evidence type="ECO:0000256" key="2">
    <source>
        <dbReference type="SAM" id="Phobius"/>
    </source>
</evidence>
<evidence type="ECO:0000313" key="5">
    <source>
        <dbReference type="Proteomes" id="UP000009168"/>
    </source>
</evidence>
<sequence length="1079" mass="127802">MDQSKENKSQNSQKNQSHKSFSSVDGTPLGRIKKVSFDDSALTRSKNDTTVDSSSCTSPYIELNLKRISQMQYFEKEFSFEKFTSGDIRQISLTVLGTESKLFKYKTYKIEVKSPFFPDIHCFRRYNEFHALYKVLKLKYQNIQLPSFPSKYTVINRTEKRRVAFHRILNGILEIAQQHQGQIQKNILQLLYVFLTKDLSGKQTNKIEISPNQHAGSFDDMSEFSMKQIIEEYGDEVCGDIQSINSEDSPQQNQNSKFFDEREEKDQIDEDLSEFNLSKSIQNSSQQSQIQQQVSLDSSSIEKSASQQNKKLSITQQMSLPDSYMQDPLNLSFGTGIRDRSTAQQPKKLSLPPDIAILKSGSMATLISHRNQSDEKNKSKSEIRTLDKASQMVIIEKFNNIKEEKDYCGYVQVSLQNDTKKVLYGRIVQNTLQLFHQIFDNHFACLISIYEANIQFHPKNSHIIEIFHGYDSKKIQICLQNDKFEEYYLDKEDKVKDINDFLSDFLKMKDQNSFLDDENNRGNIEKYFPPSDLQKWLVQLKIASQKKQDINLNDFVFEPIGKVYLTIHEVINFKYIPPNSTVFIRIKSSPFIFQTKENISDSPKWKQDFIFPFSNSYGLITLEVISVINKGWIKENFIEKILASVSIQIADILGHNQDTVFKKINLPLDNTEQRVKQLVKDGVKDQKEQEMQIIVSLRNLSKFESIFAESSNNIYDGVKMNEQQKSIMRYYKINFNRYKSLCGHVFLFIWSFNDIFYQKYPKFSKLMIALILLYIWNADLNNILQHLIALFFFIIIVHNPKIYPYYKHFTEKHLFSEKHPFYHEPQLYTKKMNDYIKMSQCLSKIKKFKNDIIVEEQIQFTLSQTYQQLKKSFYLLHEWISVVVNYCEKFKNLLTWKDQNRTYQFFIFLIFLYVVFTHIPIRYMLFFGSIYNYYIGRLVYQKRYDINKQQGKNLIIYVYKKYWQEYRSWEQIEHIKYPNEQIKKALIDDGLVHFYLWITNENLQQFDTPYKLMMAIATVPKKLFMNKIEGPHQSTEIYKELQQNSKLRLSKYLTTVKIWKNFLYNIPSDCYRILHPKMI</sequence>
<dbReference type="InterPro" id="IPR035892">
    <property type="entry name" value="C2_domain_sf"/>
</dbReference>
<evidence type="ECO:0000256" key="1">
    <source>
        <dbReference type="SAM" id="MobiDB-lite"/>
    </source>
</evidence>
<keyword evidence="2" id="KW-0472">Membrane</keyword>
<dbReference type="EMBL" id="GG662703">
    <property type="protein sequence ID" value="EAR95709.2"/>
    <property type="molecule type" value="Genomic_DNA"/>
</dbReference>
<feature type="region of interest" description="Disordered" evidence="1">
    <location>
        <begin position="241"/>
        <end position="266"/>
    </location>
</feature>
<dbReference type="PROSITE" id="PS50195">
    <property type="entry name" value="PX"/>
    <property type="match status" value="1"/>
</dbReference>
<keyword evidence="2" id="KW-0812">Transmembrane</keyword>
<dbReference type="GeneID" id="7846340"/>
<dbReference type="CDD" id="cd06093">
    <property type="entry name" value="PX_domain"/>
    <property type="match status" value="1"/>
</dbReference>
<dbReference type="Proteomes" id="UP000009168">
    <property type="component" value="Unassembled WGS sequence"/>
</dbReference>
<feature type="transmembrane region" description="Helical" evidence="2">
    <location>
        <begin position="905"/>
        <end position="934"/>
    </location>
</feature>
<organism evidence="4 5">
    <name type="scientific">Tetrahymena thermophila (strain SB210)</name>
    <dbReference type="NCBI Taxonomy" id="312017"/>
    <lineage>
        <taxon>Eukaryota</taxon>
        <taxon>Sar</taxon>
        <taxon>Alveolata</taxon>
        <taxon>Ciliophora</taxon>
        <taxon>Intramacronucleata</taxon>
        <taxon>Oligohymenophorea</taxon>
        <taxon>Hymenostomatida</taxon>
        <taxon>Tetrahymenina</taxon>
        <taxon>Tetrahymenidae</taxon>
        <taxon>Tetrahymena</taxon>
    </lineage>
</organism>
<gene>
    <name evidence="4" type="ORF">TTHERM_00268200</name>
</gene>
<dbReference type="STRING" id="312017.I7M188"/>
<accession>I7M188</accession>
<feature type="compositionally biased region" description="Low complexity" evidence="1">
    <location>
        <begin position="9"/>
        <end position="23"/>
    </location>
</feature>